<feature type="transmembrane region" description="Helical" evidence="1">
    <location>
        <begin position="287"/>
        <end position="311"/>
    </location>
</feature>
<organism evidence="2 3">
    <name type="scientific">Mesomycoplasma molare</name>
    <dbReference type="NCBI Taxonomy" id="171288"/>
    <lineage>
        <taxon>Bacteria</taxon>
        <taxon>Bacillati</taxon>
        <taxon>Mycoplasmatota</taxon>
        <taxon>Mycoplasmoidales</taxon>
        <taxon>Metamycoplasmataceae</taxon>
        <taxon>Mesomycoplasma</taxon>
    </lineage>
</organism>
<keyword evidence="1" id="KW-0472">Membrane</keyword>
<sequence length="319" mass="36502">MKKINAKTISFVAVFMSISTIMLLLGIRFFPLAILPNLRFSIIGLPIKITGFIFGPIIGFLTGFLSDLISFQFVPSTYSIYYTIALSITGFIPGVISWIFFNFIKVQLNDNYIQKKIKIKLEEYSLQLEKFILSLESLSATDNKRKKIDKKIKFISWKINRLNKETREKTLLTSMLIFCWIVIILVATIVCTIVFLSPDETFKNSKFIKNKISFLILMLSGNGTMLIFITVARFLKFFKEKERFVTMVPIIAFSAILEPVASVILSLGDVQSATFPTFEVALISHFLISPIKIWINLFVIYLTSLVILPIVKNKNKNHY</sequence>
<feature type="transmembrane region" description="Helical" evidence="1">
    <location>
        <begin position="80"/>
        <end position="101"/>
    </location>
</feature>
<reference evidence="2" key="1">
    <citation type="submission" date="2022-08" db="EMBL/GenBank/DDBJ databases">
        <title>Complete genome sequence of Mycoplasma molare type strain H 542.</title>
        <authorList>
            <person name="Spergser J."/>
        </authorList>
    </citation>
    <scope>NUCLEOTIDE SEQUENCE</scope>
    <source>
        <strain evidence="2">H 542</strain>
    </source>
</reference>
<gene>
    <name evidence="2" type="ORF">NX772_00270</name>
</gene>
<dbReference type="Proteomes" id="UP001058364">
    <property type="component" value="Chromosome"/>
</dbReference>
<evidence type="ECO:0000256" key="1">
    <source>
        <dbReference type="SAM" id="Phobius"/>
    </source>
</evidence>
<dbReference type="RefSeq" id="WP_027123347.1">
    <property type="nucleotide sequence ID" value="NZ_CP103423.1"/>
</dbReference>
<proteinExistence type="predicted"/>
<feature type="transmembrane region" description="Helical" evidence="1">
    <location>
        <begin position="212"/>
        <end position="232"/>
    </location>
</feature>
<evidence type="ECO:0000313" key="2">
    <source>
        <dbReference type="EMBL" id="UWD34256.1"/>
    </source>
</evidence>
<name>A0ABY5TXE7_9BACT</name>
<feature type="transmembrane region" description="Helical" evidence="1">
    <location>
        <begin position="6"/>
        <end position="30"/>
    </location>
</feature>
<evidence type="ECO:0000313" key="3">
    <source>
        <dbReference type="Proteomes" id="UP001058364"/>
    </source>
</evidence>
<keyword evidence="3" id="KW-1185">Reference proteome</keyword>
<dbReference type="Gene3D" id="1.10.1760.20">
    <property type="match status" value="1"/>
</dbReference>
<dbReference type="EMBL" id="CP103423">
    <property type="protein sequence ID" value="UWD34256.1"/>
    <property type="molecule type" value="Genomic_DNA"/>
</dbReference>
<feature type="transmembrane region" description="Helical" evidence="1">
    <location>
        <begin position="171"/>
        <end position="196"/>
    </location>
</feature>
<accession>A0ABY5TXE7</accession>
<feature type="transmembrane region" description="Helical" evidence="1">
    <location>
        <begin position="244"/>
        <end position="267"/>
    </location>
</feature>
<protein>
    <submittedName>
        <fullName evidence="2">Substrate-specific component FolT of folate ECF transporter</fullName>
    </submittedName>
</protein>
<keyword evidence="1" id="KW-0812">Transmembrane</keyword>
<feature type="transmembrane region" description="Helical" evidence="1">
    <location>
        <begin position="51"/>
        <end position="74"/>
    </location>
</feature>
<keyword evidence="1" id="KW-1133">Transmembrane helix</keyword>